<dbReference type="EMBL" id="JALAYX010000001">
    <property type="protein sequence ID" value="MCJ8237823.1"/>
    <property type="molecule type" value="Genomic_DNA"/>
</dbReference>
<keyword evidence="1" id="KW-0614">Plasmid</keyword>
<dbReference type="Proteomes" id="UP001522662">
    <property type="component" value="Unassembled WGS sequence"/>
</dbReference>
<proteinExistence type="predicted"/>
<dbReference type="RefSeq" id="WP_245135417.1">
    <property type="nucleotide sequence ID" value="NZ_CP128477.1"/>
</dbReference>
<protein>
    <submittedName>
        <fullName evidence="1">Uncharacterized protein</fullName>
    </submittedName>
</protein>
<reference evidence="1 2" key="1">
    <citation type="submission" date="2022-03" db="EMBL/GenBank/DDBJ databases">
        <title>Rhizobium SSM4.3 sp. nov., isolated from Sediment (Gouqi Island).</title>
        <authorList>
            <person name="Chen G."/>
        </authorList>
    </citation>
    <scope>NUCLEOTIDE SEQUENCE [LARGE SCALE GENOMIC DNA]</scope>
    <source>
        <strain evidence="1 2">SSM4.3</strain>
        <plasmid evidence="1">unnamed</plasmid>
    </source>
</reference>
<organism evidence="1 2">
    <name type="scientific">Peteryoungia algae</name>
    <dbReference type="NCBI Taxonomy" id="2919917"/>
    <lineage>
        <taxon>Bacteria</taxon>
        <taxon>Pseudomonadati</taxon>
        <taxon>Pseudomonadota</taxon>
        <taxon>Alphaproteobacteria</taxon>
        <taxon>Hyphomicrobiales</taxon>
        <taxon>Rhizobiaceae</taxon>
        <taxon>Peteryoungia</taxon>
    </lineage>
</organism>
<geneLocation type="plasmid" evidence="1">
    <name>unnamed</name>
</geneLocation>
<evidence type="ECO:0000313" key="2">
    <source>
        <dbReference type="Proteomes" id="UP001522662"/>
    </source>
</evidence>
<name>A0ABT0CXE3_9HYPH</name>
<comment type="caution">
    <text evidence="1">The sequence shown here is derived from an EMBL/GenBank/DDBJ whole genome shotgun (WGS) entry which is preliminary data.</text>
</comment>
<sequence>MVMTQEQMEERRRQVAVFDGDVDRARSGYHVGEGWHAILDDLVREFAKIDDLGFLSAHEKWGGLRVSYLYPGDRSDDVEAIVKRASHRAQETCWYCGQPGKLKQERWWRVRCDEHWSPK</sequence>
<evidence type="ECO:0000313" key="1">
    <source>
        <dbReference type="EMBL" id="MCJ8237823.1"/>
    </source>
</evidence>
<accession>A0ABT0CXE3</accession>
<keyword evidence="2" id="KW-1185">Reference proteome</keyword>
<gene>
    <name evidence="1" type="ORF">MKJ03_05750</name>
</gene>